<feature type="binding site" evidence="5">
    <location>
        <position position="136"/>
    </location>
    <ligand>
        <name>FAD</name>
        <dbReference type="ChEBI" id="CHEBI:57692"/>
    </ligand>
</feature>
<dbReference type="InterPro" id="IPR016167">
    <property type="entry name" value="FAD-bd_PCMH_sub1"/>
</dbReference>
<dbReference type="Gene3D" id="3.30.43.10">
    <property type="entry name" value="Uridine Diphospho-n-acetylenolpyruvylglucosamine Reductase, domain 2"/>
    <property type="match status" value="1"/>
</dbReference>
<dbReference type="InterPro" id="IPR015409">
    <property type="entry name" value="Lactate_DH_C"/>
</dbReference>
<feature type="binding site" evidence="5">
    <location>
        <position position="143"/>
    </location>
    <ligand>
        <name>FAD</name>
        <dbReference type="ChEBI" id="CHEBI:57692"/>
    </ligand>
</feature>
<keyword evidence="3 5" id="KW-0274">FAD</keyword>
<dbReference type="SUPFAM" id="SSF56176">
    <property type="entry name" value="FAD-binding/transporter-associated domain-like"/>
    <property type="match status" value="1"/>
</dbReference>
<comment type="similarity">
    <text evidence="5">Belongs to the quinone-dependent D-lactate dehydrogenase family.</text>
</comment>
<comment type="caution">
    <text evidence="8">The sequence shown here is derived from an EMBL/GenBank/DDBJ whole genome shotgun (WGS) entry which is preliminary data.</text>
</comment>
<protein>
    <recommendedName>
        <fullName evidence="5">Quinone-dependent D-lactate dehydrogenase</fullName>
        <ecNumber evidence="5">1.1.5.12</ecNumber>
    </recommendedName>
    <alternativeName>
        <fullName evidence="5">D-lactate dehydrogenase</fullName>
        <shortName evidence="5">D-LDH</shortName>
    </alternativeName>
</protein>
<evidence type="ECO:0000256" key="4">
    <source>
        <dbReference type="ARBA" id="ARBA00023002"/>
    </source>
</evidence>
<dbReference type="Proteomes" id="UP001438953">
    <property type="component" value="Unassembled WGS sequence"/>
</dbReference>
<reference evidence="8 9" key="1">
    <citation type="submission" date="2024-06" db="EMBL/GenBank/DDBJ databases">
        <title>Thioclava kandeliae sp. nov. from a rhizosphere soil sample of Kandelia candel in a mangrove.</title>
        <authorList>
            <person name="Mu T."/>
        </authorList>
    </citation>
    <scope>NUCLEOTIDE SEQUENCE [LARGE SCALE GENOMIC DNA]</scope>
    <source>
        <strain evidence="8 9">CPCC 100088</strain>
    </source>
</reference>
<feature type="binding site" evidence="5">
    <location>
        <position position="153"/>
    </location>
    <ligand>
        <name>FAD</name>
        <dbReference type="ChEBI" id="CHEBI:57692"/>
    </ligand>
</feature>
<keyword evidence="5" id="KW-0472">Membrane</keyword>
<evidence type="ECO:0000256" key="6">
    <source>
        <dbReference type="PIRNR" id="PIRNR000101"/>
    </source>
</evidence>
<dbReference type="InterPro" id="IPR016169">
    <property type="entry name" value="FAD-bd_PCMH_sub2"/>
</dbReference>
<evidence type="ECO:0000256" key="5">
    <source>
        <dbReference type="HAMAP-Rule" id="MF_02092"/>
    </source>
</evidence>
<dbReference type="PANTHER" id="PTHR43716:SF1">
    <property type="entry name" value="D-2-HYDROXYGLUTARATE DEHYDROGENASE, MITOCHONDRIAL"/>
    <property type="match status" value="1"/>
</dbReference>
<feature type="binding site" evidence="5">
    <location>
        <begin position="78"/>
        <end position="79"/>
    </location>
    <ligand>
        <name>FAD</name>
        <dbReference type="ChEBI" id="CHEBI:57692"/>
    </ligand>
</feature>
<dbReference type="InterPro" id="IPR016172">
    <property type="entry name" value="D-lactate_DH_C-sub1"/>
</dbReference>
<feature type="binding site" evidence="5">
    <location>
        <begin position="70"/>
        <end position="74"/>
    </location>
    <ligand>
        <name>FAD</name>
        <dbReference type="ChEBI" id="CHEBI:57692"/>
    </ligand>
</feature>
<dbReference type="InterPro" id="IPR051264">
    <property type="entry name" value="FAD-oxidored/transferase_4"/>
</dbReference>
<gene>
    <name evidence="5 8" type="primary">dld</name>
    <name evidence="8" type="ORF">VSX56_06840</name>
</gene>
<dbReference type="Pfam" id="PF09330">
    <property type="entry name" value="Lact-deh-memb"/>
    <property type="match status" value="1"/>
</dbReference>
<evidence type="ECO:0000313" key="9">
    <source>
        <dbReference type="Proteomes" id="UP001438953"/>
    </source>
</evidence>
<keyword evidence="2 5" id="KW-0285">Flavoprotein</keyword>
<dbReference type="NCBIfam" id="NF008387">
    <property type="entry name" value="PRK11183.1"/>
    <property type="match status" value="1"/>
</dbReference>
<dbReference type="EC" id="1.1.5.12" evidence="5"/>
<dbReference type="InterPro" id="IPR016173">
    <property type="entry name" value="D-lactate_DH_C-sub2"/>
</dbReference>
<dbReference type="Gene3D" id="3.30.1370.20">
    <property type="entry name" value="D-lactate dehydrogenase, cap domain, subdomain 2"/>
    <property type="match status" value="1"/>
</dbReference>
<feature type="domain" description="FAD-binding PCMH-type" evidence="7">
    <location>
        <begin position="36"/>
        <end position="217"/>
    </location>
</feature>
<dbReference type="HAMAP" id="MF_02092">
    <property type="entry name" value="DLDH_Dld"/>
    <property type="match status" value="1"/>
</dbReference>
<accession>A0ABV1SF07</accession>
<evidence type="ECO:0000256" key="2">
    <source>
        <dbReference type="ARBA" id="ARBA00022630"/>
    </source>
</evidence>
<evidence type="ECO:0000256" key="3">
    <source>
        <dbReference type="ARBA" id="ARBA00022827"/>
    </source>
</evidence>
<dbReference type="GO" id="GO:0008720">
    <property type="term" value="F:D-lactate dehydrogenase (NAD+) activity"/>
    <property type="evidence" value="ECO:0007669"/>
    <property type="project" value="UniProtKB-EC"/>
</dbReference>
<organism evidence="8 9">
    <name type="scientific">Thioclava kandeliae</name>
    <dbReference type="NCBI Taxonomy" id="3070818"/>
    <lineage>
        <taxon>Bacteria</taxon>
        <taxon>Pseudomonadati</taxon>
        <taxon>Pseudomonadota</taxon>
        <taxon>Alphaproteobacteria</taxon>
        <taxon>Rhodobacterales</taxon>
        <taxon>Paracoccaceae</taxon>
        <taxon>Thioclava</taxon>
    </lineage>
</organism>
<keyword evidence="5" id="KW-1003">Cell membrane</keyword>
<dbReference type="InterPro" id="IPR006094">
    <property type="entry name" value="Oxid_FAD_bind_N"/>
</dbReference>
<keyword evidence="5 6" id="KW-0874">Quinone</keyword>
<dbReference type="Gene3D" id="3.30.465.10">
    <property type="match status" value="1"/>
</dbReference>
<dbReference type="PANTHER" id="PTHR43716">
    <property type="entry name" value="D-2-HYDROXYGLUTARATE DEHYDROGENASE, MITOCHONDRIAL"/>
    <property type="match status" value="1"/>
</dbReference>
<feature type="binding site" evidence="5">
    <location>
        <position position="254"/>
    </location>
    <ligand>
        <name>FAD</name>
        <dbReference type="ChEBI" id="CHEBI:57692"/>
    </ligand>
</feature>
<dbReference type="RefSeq" id="WP_339112687.1">
    <property type="nucleotide sequence ID" value="NZ_JAYWLC010000004.1"/>
</dbReference>
<dbReference type="InterPro" id="IPR016166">
    <property type="entry name" value="FAD-bd_PCMH"/>
</dbReference>
<dbReference type="InterPro" id="IPR036318">
    <property type="entry name" value="FAD-bd_PCMH-like_sf"/>
</dbReference>
<comment type="subcellular location">
    <subcellularLocation>
        <location evidence="5">Cell inner membrane</location>
        <topology evidence="5">Peripheral membrane protein</topology>
        <orientation evidence="5">Cytoplasmic side</orientation>
    </subcellularLocation>
</comment>
<dbReference type="PIRSF" id="PIRSF000101">
    <property type="entry name" value="D-lactate_dh"/>
    <property type="match status" value="1"/>
</dbReference>
<evidence type="ECO:0000256" key="1">
    <source>
        <dbReference type="ARBA" id="ARBA00001974"/>
    </source>
</evidence>
<dbReference type="SUPFAM" id="SSF55103">
    <property type="entry name" value="FAD-linked oxidases, C-terminal domain"/>
    <property type="match status" value="1"/>
</dbReference>
<comment type="catalytic activity">
    <reaction evidence="5 6">
        <text>(R)-lactate + a quinone = a quinol + pyruvate</text>
        <dbReference type="Rhea" id="RHEA:51468"/>
        <dbReference type="ChEBI" id="CHEBI:15361"/>
        <dbReference type="ChEBI" id="CHEBI:16004"/>
        <dbReference type="ChEBI" id="CHEBI:24646"/>
        <dbReference type="ChEBI" id="CHEBI:132124"/>
        <dbReference type="EC" id="1.1.5.12"/>
    </reaction>
</comment>
<keyword evidence="5" id="KW-0997">Cell inner membrane</keyword>
<comment type="function">
    <text evidence="5 6">Catalyzes the oxidation of D-lactate to pyruvate.</text>
</comment>
<dbReference type="InterPro" id="IPR016164">
    <property type="entry name" value="FAD-linked_Oxase-like_C"/>
</dbReference>
<proteinExistence type="inferred from homology"/>
<keyword evidence="9" id="KW-1185">Reference proteome</keyword>
<comment type="cofactor">
    <cofactor evidence="1 5 6">
        <name>FAD</name>
        <dbReference type="ChEBI" id="CHEBI:57692"/>
    </cofactor>
</comment>
<name>A0ABV1SF07_9RHOB</name>
<evidence type="ECO:0000259" key="7">
    <source>
        <dbReference type="PROSITE" id="PS51387"/>
    </source>
</evidence>
<evidence type="ECO:0000313" key="8">
    <source>
        <dbReference type="EMBL" id="MER5171491.1"/>
    </source>
</evidence>
<sequence length="559" mass="61434">MAETPLIAELKSIVGARHVLTDPRATERFRHGYRSGSGEALAVVRPGSLVEQWKVLQACVKADTIIIMQSANTGLTEGSTPKGSYDRDVVILSTLRIDAIHLLDGGRQVVALPGATLFGLEKALDPLGRDPHSVIGSSCIGSSVIGGVCNNSGGALIERGPSYTEMALFAQLDADGNLHLVNHLGIDLGSSPEEILRRVEHGDWGAIDTGGNRNASDQGYAARVRDIEAATPARFNADPGRLYEASGCAGKLAVFAVRLDTFARPDRSKTFYIGTNSTEILTRLRRTILKDFPVLPISGEYMHRDAFDITEKYGKDTVLAIDKLGTDRLPAFFALKGAIDGRLNRFGPTRHLTDKALQLFATLWPSILPKRLTAFRDRFEHHLILKMRDEGIEAAEQTLETLCNGEEADFFACDARETKIAGLHRFAAAGAAVRYMALHEKDVADIVALDIALRRNDEDWFETLPAALDAQIAHKLYYGHFFCHVLHQDYVVKKSADPKVLKHAMLEILDQRGAEYPAEHNVGHLYEAKPELAAHYCACDPTNSFNPGLGKQSRKKHYY</sequence>
<dbReference type="InterPro" id="IPR012256">
    <property type="entry name" value="D_lactate_DH"/>
</dbReference>
<dbReference type="PROSITE" id="PS51387">
    <property type="entry name" value="FAD_PCMH"/>
    <property type="match status" value="1"/>
</dbReference>
<dbReference type="Gene3D" id="3.30.70.610">
    <property type="entry name" value="D-lactate dehydrogenase, cap domain, subdomain 1"/>
    <property type="match status" value="2"/>
</dbReference>
<keyword evidence="4 5" id="KW-0560">Oxidoreductase</keyword>
<dbReference type="Pfam" id="PF01565">
    <property type="entry name" value="FAD_binding_4"/>
    <property type="match status" value="1"/>
</dbReference>
<dbReference type="EMBL" id="JAYWLC010000004">
    <property type="protein sequence ID" value="MER5171491.1"/>
    <property type="molecule type" value="Genomic_DNA"/>
</dbReference>